<evidence type="ECO:0000256" key="1">
    <source>
        <dbReference type="ARBA" id="ARBA00004651"/>
    </source>
</evidence>
<evidence type="ECO:0000256" key="7">
    <source>
        <dbReference type="SAM" id="Phobius"/>
    </source>
</evidence>
<evidence type="ECO:0000313" key="10">
    <source>
        <dbReference type="Proteomes" id="UP000002212"/>
    </source>
</evidence>
<reference evidence="9 10" key="1">
    <citation type="submission" date="2009-03" db="EMBL/GenBank/DDBJ databases">
        <title>Comparison of the complete genome sequences of Rhodococcus erythropolis PR4 and Rhodococcus opacus B4.</title>
        <authorList>
            <person name="Takarada H."/>
            <person name="Sekine M."/>
            <person name="Hosoyama A."/>
            <person name="Yamada R."/>
            <person name="Fujisawa T."/>
            <person name="Omata S."/>
            <person name="Shimizu A."/>
            <person name="Tsukatani N."/>
            <person name="Tanikawa S."/>
            <person name="Fujita N."/>
            <person name="Harayama S."/>
        </authorList>
    </citation>
    <scope>NUCLEOTIDE SEQUENCE [LARGE SCALE GENOMIC DNA]</scope>
    <source>
        <strain evidence="9 10">B4</strain>
        <plasmid evidence="9 10">pROB01</plasmid>
    </source>
</reference>
<evidence type="ECO:0000259" key="8">
    <source>
        <dbReference type="Pfam" id="PF13396"/>
    </source>
</evidence>
<dbReference type="RefSeq" id="WP_012687038.1">
    <property type="nucleotide sequence ID" value="NC_012520.1"/>
</dbReference>
<evidence type="ECO:0000256" key="5">
    <source>
        <dbReference type="ARBA" id="ARBA00023136"/>
    </source>
</evidence>
<sequence>MPYLGLIVLIVWVGCLVDVICAEEYRVRHLPKTVWLIIVILLPLVGSVLWLVVGRPHGGGWSGPRLTTGASSGFPEYDRPGRQAGQQSESDEEFLRRCRQRAEEQRRIAKEQEKRRREQGGDDPSV</sequence>
<evidence type="ECO:0000256" key="3">
    <source>
        <dbReference type="ARBA" id="ARBA00022692"/>
    </source>
</evidence>
<feature type="transmembrane region" description="Helical" evidence="7">
    <location>
        <begin position="32"/>
        <end position="53"/>
    </location>
</feature>
<name>C1BCM2_RHOOB</name>
<dbReference type="HOGENOM" id="CLU_113604_4_1_11"/>
<evidence type="ECO:0000256" key="4">
    <source>
        <dbReference type="ARBA" id="ARBA00022989"/>
    </source>
</evidence>
<keyword evidence="2" id="KW-1003">Cell membrane</keyword>
<dbReference type="Proteomes" id="UP000002212">
    <property type="component" value="Plasmid pROB01"/>
</dbReference>
<feature type="domain" description="Cardiolipin synthase N-terminal" evidence="8">
    <location>
        <begin position="10"/>
        <end position="55"/>
    </location>
</feature>
<geneLocation type="plasmid" evidence="9 10">
    <name>pROB01</name>
</geneLocation>
<dbReference type="Pfam" id="PF13396">
    <property type="entry name" value="PLDc_N"/>
    <property type="match status" value="1"/>
</dbReference>
<dbReference type="EMBL" id="AP011116">
    <property type="protein sequence ID" value="BAH56077.1"/>
    <property type="molecule type" value="Genomic_DNA"/>
</dbReference>
<keyword evidence="3 7" id="KW-0812">Transmembrane</keyword>
<accession>C1BCM2</accession>
<keyword evidence="4 7" id="KW-1133">Transmembrane helix</keyword>
<keyword evidence="5 7" id="KW-0472">Membrane</keyword>
<feature type="compositionally biased region" description="Basic and acidic residues" evidence="6">
    <location>
        <begin position="93"/>
        <end position="120"/>
    </location>
</feature>
<protein>
    <submittedName>
        <fullName evidence="9">Hypothetical membrane protein</fullName>
    </submittedName>
</protein>
<evidence type="ECO:0000256" key="6">
    <source>
        <dbReference type="SAM" id="MobiDB-lite"/>
    </source>
</evidence>
<dbReference type="PATRIC" id="fig|632772.20.peg.8353"/>
<comment type="subcellular location">
    <subcellularLocation>
        <location evidence="1">Cell membrane</location>
        <topology evidence="1">Multi-pass membrane protein</topology>
    </subcellularLocation>
</comment>
<dbReference type="InterPro" id="IPR027379">
    <property type="entry name" value="CLS_N"/>
</dbReference>
<organism evidence="9 10">
    <name type="scientific">Rhodococcus opacus (strain B4)</name>
    <dbReference type="NCBI Taxonomy" id="632772"/>
    <lineage>
        <taxon>Bacteria</taxon>
        <taxon>Bacillati</taxon>
        <taxon>Actinomycetota</taxon>
        <taxon>Actinomycetes</taxon>
        <taxon>Mycobacteriales</taxon>
        <taxon>Nocardiaceae</taxon>
        <taxon>Rhodococcus</taxon>
    </lineage>
</organism>
<dbReference type="AlphaFoldDB" id="C1BCM2"/>
<dbReference type="GO" id="GO:0005886">
    <property type="term" value="C:plasma membrane"/>
    <property type="evidence" value="ECO:0007669"/>
    <property type="project" value="UniProtKB-SubCell"/>
</dbReference>
<proteinExistence type="predicted"/>
<keyword evidence="9" id="KW-0614">Plasmid</keyword>
<evidence type="ECO:0000256" key="2">
    <source>
        <dbReference type="ARBA" id="ARBA00022475"/>
    </source>
</evidence>
<feature type="region of interest" description="Disordered" evidence="6">
    <location>
        <begin position="57"/>
        <end position="126"/>
    </location>
</feature>
<dbReference type="OrthoDB" id="3298527at2"/>
<dbReference type="KEGG" id="rop:ROP_pROB01-05780"/>
<evidence type="ECO:0000313" key="9">
    <source>
        <dbReference type="EMBL" id="BAH56077.1"/>
    </source>
</evidence>
<gene>
    <name evidence="9" type="ordered locus">ROP_pROB01-05780</name>
</gene>